<keyword evidence="16" id="KW-1185">Reference proteome</keyword>
<evidence type="ECO:0000256" key="14">
    <source>
        <dbReference type="ARBA" id="ARBA00049248"/>
    </source>
</evidence>
<reference evidence="15 16" key="1">
    <citation type="submission" date="2016-05" db="EMBL/GenBank/DDBJ databases">
        <title>Genome sequencing of Trichophyton violaceum CMCC(F)T3l isolated from hair.</title>
        <authorList>
            <person name="Zhan P."/>
            <person name="Tao Y."/>
            <person name="Liu W."/>
        </authorList>
    </citation>
    <scope>NUCLEOTIDE SEQUENCE [LARGE SCALE GENOMIC DNA]</scope>
    <source>
        <strain evidence="16">CMCC(F)T3l</strain>
    </source>
</reference>
<comment type="catalytic activity">
    <reaction evidence="13">
        <text>L-ornithine + NADPH + O2 = N(5)-hydroxy-L-ornithine + NADP(+) + H2O</text>
        <dbReference type="Rhea" id="RHEA:41508"/>
        <dbReference type="ChEBI" id="CHEBI:15377"/>
        <dbReference type="ChEBI" id="CHEBI:15379"/>
        <dbReference type="ChEBI" id="CHEBI:46911"/>
        <dbReference type="ChEBI" id="CHEBI:57783"/>
        <dbReference type="ChEBI" id="CHEBI:58349"/>
        <dbReference type="ChEBI" id="CHEBI:78275"/>
        <dbReference type="EC" id="1.14.13.196"/>
    </reaction>
</comment>
<dbReference type="InterPro" id="IPR036188">
    <property type="entry name" value="FAD/NAD-bd_sf"/>
</dbReference>
<keyword evidence="8" id="KW-0274">FAD</keyword>
<dbReference type="Proteomes" id="UP000243519">
    <property type="component" value="Unassembled WGS sequence"/>
</dbReference>
<dbReference type="GO" id="GO:0019290">
    <property type="term" value="P:siderophore biosynthetic process"/>
    <property type="evidence" value="ECO:0007669"/>
    <property type="project" value="UniProtKB-ARBA"/>
</dbReference>
<proteinExistence type="inferred from homology"/>
<dbReference type="EMBL" id="LHPN01000001">
    <property type="protein sequence ID" value="OAL75008.1"/>
    <property type="molecule type" value="Genomic_DNA"/>
</dbReference>
<accession>A0A178FSA7</accession>
<dbReference type="AlphaFoldDB" id="A0A178FSA7"/>
<comment type="pathway">
    <text evidence="2">Siderophore biosynthesis.</text>
</comment>
<keyword evidence="10" id="KW-0560">Oxidoreductase</keyword>
<dbReference type="PANTHER" id="PTHR42802">
    <property type="entry name" value="MONOOXYGENASE"/>
    <property type="match status" value="1"/>
</dbReference>
<evidence type="ECO:0000256" key="5">
    <source>
        <dbReference type="ARBA" id="ARBA00012881"/>
    </source>
</evidence>
<gene>
    <name evidence="15" type="ORF">A7D00_0606</name>
</gene>
<dbReference type="InterPro" id="IPR025700">
    <property type="entry name" value="Lys/Orn_oxygenase"/>
</dbReference>
<dbReference type="OrthoDB" id="3519933at2759"/>
<evidence type="ECO:0000256" key="10">
    <source>
        <dbReference type="ARBA" id="ARBA00023002"/>
    </source>
</evidence>
<organism evidence="15 16">
    <name type="scientific">Trichophyton violaceum</name>
    <dbReference type="NCBI Taxonomy" id="34388"/>
    <lineage>
        <taxon>Eukaryota</taxon>
        <taxon>Fungi</taxon>
        <taxon>Dikarya</taxon>
        <taxon>Ascomycota</taxon>
        <taxon>Pezizomycotina</taxon>
        <taxon>Eurotiomycetes</taxon>
        <taxon>Eurotiomycetidae</taxon>
        <taxon>Onygenales</taxon>
        <taxon>Arthrodermataceae</taxon>
        <taxon>Trichophyton</taxon>
    </lineage>
</organism>
<dbReference type="PANTHER" id="PTHR42802:SF1">
    <property type="entry name" value="L-ORNITHINE N(5)-MONOOXYGENASE"/>
    <property type="match status" value="1"/>
</dbReference>
<name>A0A178FSA7_TRIVO</name>
<comment type="subunit">
    <text evidence="4">Homotetramer.</text>
</comment>
<comment type="caution">
    <text evidence="15">The sequence shown here is derived from an EMBL/GenBank/DDBJ whole genome shotgun (WGS) entry which is preliminary data.</text>
</comment>
<evidence type="ECO:0000256" key="6">
    <source>
        <dbReference type="ARBA" id="ARBA00018612"/>
    </source>
</evidence>
<comment type="similarity">
    <text evidence="3">Belongs to the lysine N(6)-hydroxylase/L-ornithine N(5)-oxygenase family.</text>
</comment>
<evidence type="ECO:0000256" key="9">
    <source>
        <dbReference type="ARBA" id="ARBA00022857"/>
    </source>
</evidence>
<evidence type="ECO:0000256" key="8">
    <source>
        <dbReference type="ARBA" id="ARBA00022827"/>
    </source>
</evidence>
<keyword evidence="11 15" id="KW-0503">Monooxygenase</keyword>
<protein>
    <recommendedName>
        <fullName evidence="6">L-ornithine N(5)-monooxygenase</fullName>
        <ecNumber evidence="5">1.14.13.196</ecNumber>
    </recommendedName>
    <alternativeName>
        <fullName evidence="12">L-ornithine N(5)-oxygenase</fullName>
    </alternativeName>
</protein>
<keyword evidence="7" id="KW-0285">Flavoprotein</keyword>
<dbReference type="Gene3D" id="3.50.50.60">
    <property type="entry name" value="FAD/NAD(P)-binding domain"/>
    <property type="match status" value="1"/>
</dbReference>
<evidence type="ECO:0000256" key="3">
    <source>
        <dbReference type="ARBA" id="ARBA00007588"/>
    </source>
</evidence>
<evidence type="ECO:0000256" key="2">
    <source>
        <dbReference type="ARBA" id="ARBA00004924"/>
    </source>
</evidence>
<evidence type="ECO:0000313" key="15">
    <source>
        <dbReference type="EMBL" id="OAL75008.1"/>
    </source>
</evidence>
<keyword evidence="9" id="KW-0521">NADP</keyword>
<evidence type="ECO:0000256" key="11">
    <source>
        <dbReference type="ARBA" id="ARBA00023033"/>
    </source>
</evidence>
<evidence type="ECO:0000256" key="1">
    <source>
        <dbReference type="ARBA" id="ARBA00001974"/>
    </source>
</evidence>
<sequence length="510" mass="56893">MAPSLESLSPYINGTSAMGNGITNGTNYPVPKLELHPETTPTSSTRVQTHPLLPSVSDDELHDLICVGFGPASLAIAIALHDHLLETTHSPDITTLPKICFLEKQSNFAWHSGMLLPGSKMQISFIKDLATIRNPRSEFTFLNYLQVHDRLLDFANLGTFLPARIEFEDYMKWCASKFANLVRYGTEVLDVTPSDVDPVTGKVHFFTVRSKDLETGAVTTRKARHVVVAIGGKPNIPAEFPTNSRIIHSSAYCTTLPSLLNNTLKEYSIAVAGSGQSAAEIFHDLQKRYPNAKTSLIMRDSALRPSDDSPFVNELFNPGRVDQFFNQSEKERQLFLNRHRSTNYSVVRPELIEQIYADMYIQKIQYPDETQWQHRIFSSCLISKVESDKSEKLNLSLQHCHTENTTINGTHNEEMNADVLILATGYVRNAHESILASIEPLLAQKHMGWKVQRNYRLELDKSQVDVDAGIWLQGCNESTHGLSDSLLSILAVRGAEIVQAIFGAQLSSGN</sequence>
<comment type="cofactor">
    <cofactor evidence="1">
        <name>FAD</name>
        <dbReference type="ChEBI" id="CHEBI:57692"/>
    </cofactor>
</comment>
<dbReference type="GO" id="GO:0004497">
    <property type="term" value="F:monooxygenase activity"/>
    <property type="evidence" value="ECO:0007669"/>
    <property type="project" value="UniProtKB-KW"/>
</dbReference>
<dbReference type="FunFam" id="3.50.50.60:FF:000195">
    <property type="entry name" value="L-ornithine N(5)-monooxygenase"/>
    <property type="match status" value="1"/>
</dbReference>
<dbReference type="EC" id="1.14.13.196" evidence="5"/>
<dbReference type="SUPFAM" id="SSF51905">
    <property type="entry name" value="FAD/NAD(P)-binding domain"/>
    <property type="match status" value="2"/>
</dbReference>
<evidence type="ECO:0000313" key="16">
    <source>
        <dbReference type="Proteomes" id="UP000243519"/>
    </source>
</evidence>
<evidence type="ECO:0000256" key="4">
    <source>
        <dbReference type="ARBA" id="ARBA00011881"/>
    </source>
</evidence>
<dbReference type="Pfam" id="PF13434">
    <property type="entry name" value="Lys_Orn_oxgnase"/>
    <property type="match status" value="1"/>
</dbReference>
<dbReference type="GO" id="GO:0006879">
    <property type="term" value="P:intracellular iron ion homeostasis"/>
    <property type="evidence" value="ECO:0007669"/>
    <property type="project" value="TreeGrafter"/>
</dbReference>
<comment type="catalytic activity">
    <reaction evidence="14">
        <text>L-ornithine + NADH + O2 = N(5)-hydroxy-L-ornithine + NAD(+) + H2O</text>
        <dbReference type="Rhea" id="RHEA:41512"/>
        <dbReference type="ChEBI" id="CHEBI:15377"/>
        <dbReference type="ChEBI" id="CHEBI:15379"/>
        <dbReference type="ChEBI" id="CHEBI:46911"/>
        <dbReference type="ChEBI" id="CHEBI:57540"/>
        <dbReference type="ChEBI" id="CHEBI:57945"/>
        <dbReference type="ChEBI" id="CHEBI:78275"/>
        <dbReference type="EC" id="1.14.13.196"/>
    </reaction>
</comment>
<evidence type="ECO:0000256" key="12">
    <source>
        <dbReference type="ARBA" id="ARBA00030351"/>
    </source>
</evidence>
<evidence type="ECO:0000256" key="7">
    <source>
        <dbReference type="ARBA" id="ARBA00022630"/>
    </source>
</evidence>
<evidence type="ECO:0000256" key="13">
    <source>
        <dbReference type="ARBA" id="ARBA00047598"/>
    </source>
</evidence>